<dbReference type="Gene3D" id="3.50.50.60">
    <property type="entry name" value="FAD/NAD(P)-binding domain"/>
    <property type="match status" value="2"/>
</dbReference>
<organism evidence="5">
    <name type="scientific">Salinicola endophyticus</name>
    <dbReference type="NCBI Taxonomy" id="1949083"/>
    <lineage>
        <taxon>Bacteria</taxon>
        <taxon>Pseudomonadati</taxon>
        <taxon>Pseudomonadota</taxon>
        <taxon>Gammaproteobacteria</taxon>
        <taxon>Oceanospirillales</taxon>
        <taxon>Halomonadaceae</taxon>
        <taxon>Salinicola</taxon>
    </lineage>
</organism>
<name>A0AB74UDP2_9GAMM</name>
<dbReference type="PANTHER" id="PTHR43557:SF4">
    <property type="entry name" value="APOPTOSIS-INDUCING FACTOR 1, MITOCHONDRIAL"/>
    <property type="match status" value="1"/>
</dbReference>
<dbReference type="InterPro" id="IPR016156">
    <property type="entry name" value="FAD/NAD-linked_Rdtase_dimer_sf"/>
</dbReference>
<dbReference type="GO" id="GO:0071949">
    <property type="term" value="F:FAD binding"/>
    <property type="evidence" value="ECO:0007669"/>
    <property type="project" value="TreeGrafter"/>
</dbReference>
<dbReference type="GO" id="GO:0012501">
    <property type="term" value="P:programmed cell death"/>
    <property type="evidence" value="ECO:0007669"/>
    <property type="project" value="TreeGrafter"/>
</dbReference>
<sequence>MQRYDYLIVGAGMVAANAVDGIRERDSEGSIGILGAEPRGPVTRPALSKKLWTDPEFSYDKIWMQPEQDPGTTLHVDTRVSAIDRQARKVTTSAGETFGYGQLLLATGCEPIRLDLAESERVRYFRSVDDYDHLRRLAGENRHIAVVGGSYIGSELAAALIQNDCRVTLICPEPVLGGGMLPPEVADRLHQTYLDHGVALLSGRKVKAGREADGTVTLELDDGSELAADGVMFGLGVEPCTALAKDAGLEIDGGILVDERLRTADAAIYAAGDVATYPDRILGRWHAEHVDNANCQGAAVGRIMAGSDEAYTHTPYSYSNVFDIAWKALGRLDATLDIVADSHADKGVYYYLESDRLDSGQLESGRVVGVLLLGFDEAPLDAAREVLAEPGPQDATTLSGRIPLG</sequence>
<feature type="domain" description="FAD/NAD(P)-binding" evidence="4">
    <location>
        <begin position="4"/>
        <end position="282"/>
    </location>
</feature>
<dbReference type="PRINTS" id="PR00368">
    <property type="entry name" value="FADPNR"/>
</dbReference>
<dbReference type="InterPro" id="IPR023753">
    <property type="entry name" value="FAD/NAD-binding_dom"/>
</dbReference>
<protein>
    <submittedName>
        <fullName evidence="5">NAD(P)/FAD-dependent oxidoreductase</fullName>
    </submittedName>
</protein>
<evidence type="ECO:0000313" key="5">
    <source>
        <dbReference type="EMBL" id="XCJ78830.1"/>
    </source>
</evidence>
<gene>
    <name evidence="5" type="ORF">ABV408_15515</name>
</gene>
<proteinExistence type="predicted"/>
<dbReference type="EMBL" id="CP159578">
    <property type="protein sequence ID" value="XCJ78830.1"/>
    <property type="molecule type" value="Genomic_DNA"/>
</dbReference>
<dbReference type="SUPFAM" id="SSF51905">
    <property type="entry name" value="FAD/NAD(P)-binding domain"/>
    <property type="match status" value="2"/>
</dbReference>
<keyword evidence="3" id="KW-0560">Oxidoreductase</keyword>
<evidence type="ECO:0000259" key="4">
    <source>
        <dbReference type="Pfam" id="PF07992"/>
    </source>
</evidence>
<accession>A0AB74UDP2</accession>
<evidence type="ECO:0000256" key="1">
    <source>
        <dbReference type="ARBA" id="ARBA00022630"/>
    </source>
</evidence>
<dbReference type="GO" id="GO:0033108">
    <property type="term" value="P:mitochondrial respiratory chain complex assembly"/>
    <property type="evidence" value="ECO:0007669"/>
    <property type="project" value="TreeGrafter"/>
</dbReference>
<dbReference type="SUPFAM" id="SSF55424">
    <property type="entry name" value="FAD/NAD-linked reductases, dimerisation (C-terminal) domain"/>
    <property type="match status" value="1"/>
</dbReference>
<dbReference type="InterPro" id="IPR050446">
    <property type="entry name" value="FAD-oxidoreductase/Apoptosis"/>
</dbReference>
<evidence type="ECO:0000256" key="2">
    <source>
        <dbReference type="ARBA" id="ARBA00022827"/>
    </source>
</evidence>
<keyword evidence="2" id="KW-0274">FAD</keyword>
<dbReference type="Gene3D" id="3.30.390.30">
    <property type="match status" value="1"/>
</dbReference>
<dbReference type="Pfam" id="PF07992">
    <property type="entry name" value="Pyr_redox_2"/>
    <property type="match status" value="1"/>
</dbReference>
<keyword evidence="1" id="KW-0285">Flavoprotein</keyword>
<dbReference type="PANTHER" id="PTHR43557">
    <property type="entry name" value="APOPTOSIS-INDUCING FACTOR 1"/>
    <property type="match status" value="1"/>
</dbReference>
<dbReference type="AlphaFoldDB" id="A0AB74UDP2"/>
<dbReference type="InterPro" id="IPR036188">
    <property type="entry name" value="FAD/NAD-bd_sf"/>
</dbReference>
<dbReference type="RefSeq" id="WP_353979788.1">
    <property type="nucleotide sequence ID" value="NZ_CP159578.1"/>
</dbReference>
<dbReference type="GO" id="GO:0016174">
    <property type="term" value="F:NAD(P)H oxidase H2O2-forming activity"/>
    <property type="evidence" value="ECO:0007669"/>
    <property type="project" value="TreeGrafter"/>
</dbReference>
<reference evidence="5" key="1">
    <citation type="submission" date="2024-06" db="EMBL/GenBank/DDBJ databases">
        <title>Complete genome of Salinicola endophyticus HNIBRBA4755.</title>
        <authorList>
            <person name="Shin S.Y."/>
            <person name="Kang H."/>
            <person name="Song J."/>
        </authorList>
    </citation>
    <scope>NUCLEOTIDE SEQUENCE</scope>
    <source>
        <strain evidence="5">HNIBRBA4755</strain>
    </source>
</reference>
<evidence type="ECO:0000256" key="3">
    <source>
        <dbReference type="ARBA" id="ARBA00023002"/>
    </source>
</evidence>
<dbReference type="GO" id="GO:0005737">
    <property type="term" value="C:cytoplasm"/>
    <property type="evidence" value="ECO:0007669"/>
    <property type="project" value="TreeGrafter"/>
</dbReference>